<evidence type="ECO:0008006" key="3">
    <source>
        <dbReference type="Google" id="ProtNLM"/>
    </source>
</evidence>
<evidence type="ECO:0000313" key="1">
    <source>
        <dbReference type="EMBL" id="AIQ15219.1"/>
    </source>
</evidence>
<dbReference type="Proteomes" id="UP000029409">
    <property type="component" value="Chromosome"/>
</dbReference>
<dbReference type="STRING" id="44251.PDUR_27710"/>
<evidence type="ECO:0000313" key="2">
    <source>
        <dbReference type="Proteomes" id="UP000029409"/>
    </source>
</evidence>
<dbReference type="Pfam" id="PF12643">
    <property type="entry name" value="MazG-like"/>
    <property type="match status" value="1"/>
</dbReference>
<dbReference type="eggNOG" id="ENOG50332FJ">
    <property type="taxonomic scope" value="Bacteria"/>
</dbReference>
<dbReference type="InterPro" id="IPR025984">
    <property type="entry name" value="DCTPP"/>
</dbReference>
<proteinExistence type="predicted"/>
<dbReference type="EMBL" id="CP009288">
    <property type="protein sequence ID" value="AIQ15219.1"/>
    <property type="molecule type" value="Genomic_DNA"/>
</dbReference>
<dbReference type="GO" id="GO:0009143">
    <property type="term" value="P:nucleoside triphosphate catabolic process"/>
    <property type="evidence" value="ECO:0007669"/>
    <property type="project" value="InterPro"/>
</dbReference>
<accession>A0A089J204</accession>
<sequence>MSNMPKDLDVAKRAKVIEWLKTEVIDQVSRLFKALWEGSTARVSDSLASLIMSSYILGRRLGISYRDMDEVLLEKLRKHRQEGHQLEDWYQDISALEEHMRKR</sequence>
<name>A0A089J204_PAEDU</name>
<dbReference type="OrthoDB" id="2381770at2"/>
<gene>
    <name evidence="1" type="ORF">PDUR_27710</name>
</gene>
<keyword evidence="2" id="KW-1185">Reference proteome</keyword>
<protein>
    <recommendedName>
        <fullName evidence="3">MazG-like family protein</fullName>
    </recommendedName>
</protein>
<organism evidence="1 2">
    <name type="scientific">Paenibacillus durus</name>
    <name type="common">Paenibacillus azotofixans</name>
    <dbReference type="NCBI Taxonomy" id="44251"/>
    <lineage>
        <taxon>Bacteria</taxon>
        <taxon>Bacillati</taxon>
        <taxon>Bacillota</taxon>
        <taxon>Bacilli</taxon>
        <taxon>Bacillales</taxon>
        <taxon>Paenibacillaceae</taxon>
        <taxon>Paenibacillus</taxon>
    </lineage>
</organism>
<dbReference type="AlphaFoldDB" id="A0A089J204"/>
<dbReference type="GO" id="GO:0047429">
    <property type="term" value="F:nucleoside triphosphate diphosphatase activity"/>
    <property type="evidence" value="ECO:0007669"/>
    <property type="project" value="InterPro"/>
</dbReference>
<dbReference type="KEGG" id="pdu:PDUR_27710"/>
<reference evidence="1 2" key="1">
    <citation type="submission" date="2014-08" db="EMBL/GenBank/DDBJ databases">
        <title>Comparative genomics of the Paenibacillus odorifer group.</title>
        <authorList>
            <person name="den Bakker H.C."/>
            <person name="Tsai Y.-C."/>
            <person name="Martin N."/>
            <person name="Korlach J."/>
            <person name="Wiedmann M."/>
        </authorList>
    </citation>
    <scope>NUCLEOTIDE SEQUENCE [LARGE SCALE GENOMIC DNA]</scope>
    <source>
        <strain evidence="1 2">DSM 1735</strain>
    </source>
</reference>